<comment type="caution">
    <text evidence="2">The sequence shown here is derived from an EMBL/GenBank/DDBJ whole genome shotgun (WGS) entry which is preliminary data.</text>
</comment>
<dbReference type="Proteomes" id="UP000535937">
    <property type="component" value="Unassembled WGS sequence"/>
</dbReference>
<evidence type="ECO:0000256" key="1">
    <source>
        <dbReference type="SAM" id="MobiDB-lite"/>
    </source>
</evidence>
<evidence type="ECO:0000313" key="2">
    <source>
        <dbReference type="EMBL" id="MBB3060912.1"/>
    </source>
</evidence>
<protein>
    <submittedName>
        <fullName evidence="2">Uncharacterized protein</fullName>
    </submittedName>
</protein>
<feature type="compositionally biased region" description="Basic and acidic residues" evidence="1">
    <location>
        <begin position="69"/>
        <end position="101"/>
    </location>
</feature>
<reference evidence="2 3" key="1">
    <citation type="submission" date="2020-08" db="EMBL/GenBank/DDBJ databases">
        <title>Genomic Encyclopedia of Type Strains, Phase III (KMG-III): the genomes of soil and plant-associated and newly described type strains.</title>
        <authorList>
            <person name="Whitman W."/>
        </authorList>
    </citation>
    <scope>NUCLEOTIDE SEQUENCE [LARGE SCALE GENOMIC DNA]</scope>
    <source>
        <strain evidence="2 3">CECT 8799</strain>
    </source>
</reference>
<evidence type="ECO:0000313" key="3">
    <source>
        <dbReference type="Proteomes" id="UP000535937"/>
    </source>
</evidence>
<feature type="region of interest" description="Disordered" evidence="1">
    <location>
        <begin position="64"/>
        <end position="122"/>
    </location>
</feature>
<keyword evidence="3" id="KW-1185">Reference proteome</keyword>
<sequence length="225" mass="25079">MHHSAQSQPDTIFSPRLVLSLLIATLLHMALLSLPLALPSKTEPANDPIQITIVHNNHKATGLTAAPYRNDKTETAADTTAPRKVDSSTEPAKENKPDKLNRPPSRPDATAAAPATSNKNEAITKTIQQLPTTDGAKERSTVFDPRLAKKLARERNKVRKFKSRYTEFMTANGTFVQNGDTCAEIRELVPLDIDSNVSQSFKIKCTRRRRSQEDIDRLARKYRIP</sequence>
<organism evidence="2 3">
    <name type="scientific">Microbulbifer rhizosphaerae</name>
    <dbReference type="NCBI Taxonomy" id="1562603"/>
    <lineage>
        <taxon>Bacteria</taxon>
        <taxon>Pseudomonadati</taxon>
        <taxon>Pseudomonadota</taxon>
        <taxon>Gammaproteobacteria</taxon>
        <taxon>Cellvibrionales</taxon>
        <taxon>Microbulbiferaceae</taxon>
        <taxon>Microbulbifer</taxon>
    </lineage>
</organism>
<dbReference type="RefSeq" id="WP_183458751.1">
    <property type="nucleotide sequence ID" value="NZ_JACHWZ010000006.1"/>
</dbReference>
<accession>A0A7W4Z8T4</accession>
<dbReference type="AlphaFoldDB" id="A0A7W4Z8T4"/>
<proteinExistence type="predicted"/>
<name>A0A7W4Z8T4_9GAMM</name>
<gene>
    <name evidence="2" type="ORF">FHS09_001732</name>
</gene>
<dbReference type="EMBL" id="JACHWZ010000006">
    <property type="protein sequence ID" value="MBB3060912.1"/>
    <property type="molecule type" value="Genomic_DNA"/>
</dbReference>